<sequence length="38" mass="4554">MKFPAIHRSSPARFEALRFAKRALCCKRITFFRLKIQN</sequence>
<reference evidence="1" key="1">
    <citation type="submission" date="2014-11" db="EMBL/GenBank/DDBJ databases">
        <authorList>
            <person name="Amaro Gonzalez C."/>
        </authorList>
    </citation>
    <scope>NUCLEOTIDE SEQUENCE</scope>
</reference>
<proteinExistence type="predicted"/>
<dbReference type="AlphaFoldDB" id="A0A0E9Q7P0"/>
<name>A0A0E9Q7P0_ANGAN</name>
<reference evidence="1" key="2">
    <citation type="journal article" date="2015" name="Fish Shellfish Immunol.">
        <title>Early steps in the European eel (Anguilla anguilla)-Vibrio vulnificus interaction in the gills: Role of the RtxA13 toxin.</title>
        <authorList>
            <person name="Callol A."/>
            <person name="Pajuelo D."/>
            <person name="Ebbesson L."/>
            <person name="Teles M."/>
            <person name="MacKenzie S."/>
            <person name="Amaro C."/>
        </authorList>
    </citation>
    <scope>NUCLEOTIDE SEQUENCE</scope>
</reference>
<protein>
    <submittedName>
        <fullName evidence="1">Uncharacterized protein</fullName>
    </submittedName>
</protein>
<organism evidence="1">
    <name type="scientific">Anguilla anguilla</name>
    <name type="common">European freshwater eel</name>
    <name type="synonym">Muraena anguilla</name>
    <dbReference type="NCBI Taxonomy" id="7936"/>
    <lineage>
        <taxon>Eukaryota</taxon>
        <taxon>Metazoa</taxon>
        <taxon>Chordata</taxon>
        <taxon>Craniata</taxon>
        <taxon>Vertebrata</taxon>
        <taxon>Euteleostomi</taxon>
        <taxon>Actinopterygii</taxon>
        <taxon>Neopterygii</taxon>
        <taxon>Teleostei</taxon>
        <taxon>Anguilliformes</taxon>
        <taxon>Anguillidae</taxon>
        <taxon>Anguilla</taxon>
    </lineage>
</organism>
<dbReference type="EMBL" id="GBXM01095828">
    <property type="protein sequence ID" value="JAH12749.1"/>
    <property type="molecule type" value="Transcribed_RNA"/>
</dbReference>
<accession>A0A0E9Q7P0</accession>
<evidence type="ECO:0000313" key="1">
    <source>
        <dbReference type="EMBL" id="JAH12749.1"/>
    </source>
</evidence>